<feature type="region of interest" description="Disordered" evidence="1">
    <location>
        <begin position="100"/>
        <end position="241"/>
    </location>
</feature>
<gene>
    <name evidence="2" type="ORF">ABUL08_05080</name>
</gene>
<evidence type="ECO:0000256" key="1">
    <source>
        <dbReference type="SAM" id="MobiDB-lite"/>
    </source>
</evidence>
<reference evidence="2" key="1">
    <citation type="submission" date="2024-06" db="EMBL/GenBank/DDBJ databases">
        <title>Micromonospora mangrovi CCTCC AA 2012012 genome sequences.</title>
        <authorList>
            <person name="Gao J."/>
        </authorList>
    </citation>
    <scope>NUCLEOTIDE SEQUENCE</scope>
    <source>
        <strain evidence="2">CCTCC AA 2012012</strain>
    </source>
</reference>
<dbReference type="AlphaFoldDB" id="A0AAU8HHF7"/>
<evidence type="ECO:0000313" key="2">
    <source>
        <dbReference type="EMBL" id="XCH75470.1"/>
    </source>
</evidence>
<organism evidence="2">
    <name type="scientific">Micromonospora sp. CCTCC AA 2012012</name>
    <dbReference type="NCBI Taxonomy" id="3111921"/>
    <lineage>
        <taxon>Bacteria</taxon>
        <taxon>Bacillati</taxon>
        <taxon>Actinomycetota</taxon>
        <taxon>Actinomycetes</taxon>
        <taxon>Micromonosporales</taxon>
        <taxon>Micromonosporaceae</taxon>
        <taxon>Micromonospora</taxon>
    </lineage>
</organism>
<dbReference type="RefSeq" id="WP_350934978.1">
    <property type="nucleotide sequence ID" value="NZ_CP157762.1"/>
</dbReference>
<name>A0AAU8HHF7_9ACTN</name>
<dbReference type="EMBL" id="CP159342">
    <property type="protein sequence ID" value="XCH75470.1"/>
    <property type="molecule type" value="Genomic_DNA"/>
</dbReference>
<dbReference type="Pfam" id="PF13730">
    <property type="entry name" value="HTH_36"/>
    <property type="match status" value="1"/>
</dbReference>
<sequence length="253" mass="27559">MSIEAVTWALAHAPNVPPSCLAVLIGLANHADDAGRGAFPRQERLAFYARKTTRSVQNDLKTLESLGLIRRGDQTRTAFLPPDRRPVVWDLALEHRRPLPTPHEPLAHPQPGECQQPCRLDDTPTHDPTTPIHPGTASLPTTRNAAPDGPKRTSARGEAHYPTVRSPLPDGTNPTSARDEAGYLTARRTLPTGTHRASDEPSLTIKEKPARPRTRPSTSNRADSPRTDHCTRHRGSPARNCGPCRAEALGGMN</sequence>
<accession>A0AAU8HHF7</accession>
<protein>
    <submittedName>
        <fullName evidence="2">Helix-turn-helix domain-containing protein</fullName>
    </submittedName>
</protein>
<feature type="compositionally biased region" description="Basic and acidic residues" evidence="1">
    <location>
        <begin position="149"/>
        <end position="159"/>
    </location>
</feature>
<proteinExistence type="predicted"/>